<proteinExistence type="predicted"/>
<dbReference type="STRING" id="1469647.BC351_10320"/>
<organism evidence="1 2">
    <name type="scientific">Paenibacillus ferrarius</name>
    <dbReference type="NCBI Taxonomy" id="1469647"/>
    <lineage>
        <taxon>Bacteria</taxon>
        <taxon>Bacillati</taxon>
        <taxon>Bacillota</taxon>
        <taxon>Bacilli</taxon>
        <taxon>Bacillales</taxon>
        <taxon>Paenibacillaceae</taxon>
        <taxon>Paenibacillus</taxon>
    </lineage>
</organism>
<evidence type="ECO:0000313" key="1">
    <source>
        <dbReference type="EMBL" id="OPH47578.1"/>
    </source>
</evidence>
<keyword evidence="2" id="KW-1185">Reference proteome</keyword>
<dbReference type="EMBL" id="MBTG01000056">
    <property type="protein sequence ID" value="OPH47578.1"/>
    <property type="molecule type" value="Genomic_DNA"/>
</dbReference>
<protein>
    <recommendedName>
        <fullName evidence="3">F5/8 type C domain-containing protein</fullName>
    </recommendedName>
</protein>
<dbReference type="AlphaFoldDB" id="A0A1V4H8U2"/>
<gene>
    <name evidence="1" type="ORF">BC351_10320</name>
</gene>
<dbReference type="Gene3D" id="2.60.120.260">
    <property type="entry name" value="Galactose-binding domain-like"/>
    <property type="match status" value="1"/>
</dbReference>
<evidence type="ECO:0008006" key="3">
    <source>
        <dbReference type="Google" id="ProtNLM"/>
    </source>
</evidence>
<accession>A0A1V4H8U2</accession>
<comment type="caution">
    <text evidence="1">The sequence shown here is derived from an EMBL/GenBank/DDBJ whole genome shotgun (WGS) entry which is preliminary data.</text>
</comment>
<name>A0A1V4H8U2_9BACL</name>
<dbReference type="SUPFAM" id="SSF49785">
    <property type="entry name" value="Galactose-binding domain-like"/>
    <property type="match status" value="1"/>
</dbReference>
<dbReference type="OrthoDB" id="7182479at2"/>
<dbReference type="Proteomes" id="UP000190626">
    <property type="component" value="Unassembled WGS sequence"/>
</dbReference>
<reference evidence="2" key="1">
    <citation type="submission" date="2016-07" db="EMBL/GenBank/DDBJ databases">
        <authorList>
            <person name="Florea S."/>
            <person name="Webb J.S."/>
            <person name="Jaromczyk J."/>
            <person name="Schardl C.L."/>
        </authorList>
    </citation>
    <scope>NUCLEOTIDE SEQUENCE [LARGE SCALE GENOMIC DNA]</scope>
    <source>
        <strain evidence="2">CY1</strain>
    </source>
</reference>
<sequence>MSIYYVDGINGLDSKNGTSLALAFKTLDKAFASIGAGDEIRLVPNSVYKYTSTVFTSGIYKLSSTIDRTYATIDLETKSASFTQNKSFYCIELKNVGALNTSGGTILNTFDTCIIDGGTNSANASFWTNSNKVILKRCIIKNLYKNMGSAMSVQLNYGTTTVSEISNCVFFNLLGVTGSGTYLVFKNCIFDTATPINASFSMVDSVKRSTYVEYEYVNNTLYGVYLYYNKFLISLEGGEVCSMNFADPNLNTIPAMTSTTLPNGVVASSSIVAANYDWQAFDRLTTGNGWLTGLANQWISYQFVTPKIIAKYTLIVNYHFSAAPKDWTFQGSNDGIVWISLDTRTNVIDWVVGTKKVFSFSNSSAYSRYRVYISNNNGHSSYTNISEIEMMETYFDFISLGTKTPSDNDFINRGVDKTTVFDLTKNLSKKISLISNNTALGSGKVLKQSIDTSQIKIKKVTIT</sequence>
<dbReference type="RefSeq" id="WP_079420175.1">
    <property type="nucleotide sequence ID" value="NZ_MBTG01000056.1"/>
</dbReference>
<dbReference type="InterPro" id="IPR008979">
    <property type="entry name" value="Galactose-bd-like_sf"/>
</dbReference>
<evidence type="ECO:0000313" key="2">
    <source>
        <dbReference type="Proteomes" id="UP000190626"/>
    </source>
</evidence>